<dbReference type="OrthoDB" id="9892003at2759"/>
<name>A0A8T2K352_9PIPI</name>
<dbReference type="PROSITE" id="PS50262">
    <property type="entry name" value="G_PROTEIN_RECEP_F1_2"/>
    <property type="match status" value="1"/>
</dbReference>
<accession>A0A8T2K352</accession>
<feature type="transmembrane region" description="Helical" evidence="13">
    <location>
        <begin position="140"/>
        <end position="162"/>
    </location>
</feature>
<dbReference type="PRINTS" id="PR00237">
    <property type="entry name" value="GPCRRHODOPSN"/>
</dbReference>
<keyword evidence="12" id="KW-0807">Transducer</keyword>
<dbReference type="AlphaFoldDB" id="A0A8T2K352"/>
<protein>
    <recommendedName>
        <fullName evidence="14">G-protein coupled receptors family 1 profile domain-containing protein</fullName>
    </recommendedName>
</protein>
<evidence type="ECO:0000256" key="12">
    <source>
        <dbReference type="ARBA" id="ARBA00023224"/>
    </source>
</evidence>
<keyword evidence="10" id="KW-0675">Receptor</keyword>
<evidence type="ECO:0000256" key="3">
    <source>
        <dbReference type="ARBA" id="ARBA00022606"/>
    </source>
</evidence>
<dbReference type="InterPro" id="IPR000276">
    <property type="entry name" value="GPCR_Rhodpsn"/>
</dbReference>
<feature type="transmembrane region" description="Helical" evidence="13">
    <location>
        <begin position="202"/>
        <end position="225"/>
    </location>
</feature>
<dbReference type="GO" id="GO:0004984">
    <property type="term" value="F:olfactory receptor activity"/>
    <property type="evidence" value="ECO:0007669"/>
    <property type="project" value="InterPro"/>
</dbReference>
<keyword evidence="9" id="KW-1015">Disulfide bond</keyword>
<evidence type="ECO:0000313" key="16">
    <source>
        <dbReference type="Proteomes" id="UP000812440"/>
    </source>
</evidence>
<keyword evidence="4 13" id="KW-0812">Transmembrane</keyword>
<dbReference type="FunFam" id="1.20.1070.10:FF:000010">
    <property type="entry name" value="Olfactory receptor"/>
    <property type="match status" value="1"/>
</dbReference>
<gene>
    <name evidence="15" type="ORF">GDO86_016457</name>
</gene>
<evidence type="ECO:0000259" key="14">
    <source>
        <dbReference type="PROSITE" id="PS50262"/>
    </source>
</evidence>
<evidence type="ECO:0000256" key="4">
    <source>
        <dbReference type="ARBA" id="ARBA00022692"/>
    </source>
</evidence>
<dbReference type="InterPro" id="IPR000725">
    <property type="entry name" value="Olfact_rcpt"/>
</dbReference>
<evidence type="ECO:0000256" key="9">
    <source>
        <dbReference type="ARBA" id="ARBA00023157"/>
    </source>
</evidence>
<evidence type="ECO:0000256" key="1">
    <source>
        <dbReference type="ARBA" id="ARBA00004651"/>
    </source>
</evidence>
<dbReference type="PANTHER" id="PTHR24242">
    <property type="entry name" value="G-PROTEIN COUPLED RECEPTOR"/>
    <property type="match status" value="1"/>
</dbReference>
<keyword evidence="5" id="KW-0552">Olfaction</keyword>
<evidence type="ECO:0000256" key="8">
    <source>
        <dbReference type="ARBA" id="ARBA00023136"/>
    </source>
</evidence>
<keyword evidence="11" id="KW-0325">Glycoprotein</keyword>
<dbReference type="EMBL" id="JAACNH010000003">
    <property type="protein sequence ID" value="KAG8449797.1"/>
    <property type="molecule type" value="Genomic_DNA"/>
</dbReference>
<dbReference type="Pfam" id="PF13853">
    <property type="entry name" value="7tm_4"/>
    <property type="match status" value="1"/>
</dbReference>
<dbReference type="InterPro" id="IPR050939">
    <property type="entry name" value="Olfactory_GPCR1"/>
</dbReference>
<evidence type="ECO:0000256" key="2">
    <source>
        <dbReference type="ARBA" id="ARBA00022475"/>
    </source>
</evidence>
<dbReference type="Gene3D" id="1.20.1070.10">
    <property type="entry name" value="Rhodopsin 7-helix transmembrane proteins"/>
    <property type="match status" value="1"/>
</dbReference>
<keyword evidence="6 13" id="KW-1133">Transmembrane helix</keyword>
<feature type="domain" description="G-protein coupled receptors family 1 profile" evidence="14">
    <location>
        <begin position="41"/>
        <end position="287"/>
    </location>
</feature>
<organism evidence="15 16">
    <name type="scientific">Hymenochirus boettgeri</name>
    <name type="common">Congo dwarf clawed frog</name>
    <dbReference type="NCBI Taxonomy" id="247094"/>
    <lineage>
        <taxon>Eukaryota</taxon>
        <taxon>Metazoa</taxon>
        <taxon>Chordata</taxon>
        <taxon>Craniata</taxon>
        <taxon>Vertebrata</taxon>
        <taxon>Euteleostomi</taxon>
        <taxon>Amphibia</taxon>
        <taxon>Batrachia</taxon>
        <taxon>Anura</taxon>
        <taxon>Pipoidea</taxon>
        <taxon>Pipidae</taxon>
        <taxon>Pipinae</taxon>
        <taxon>Hymenochirus</taxon>
    </lineage>
</organism>
<evidence type="ECO:0000313" key="15">
    <source>
        <dbReference type="EMBL" id="KAG8449797.1"/>
    </source>
</evidence>
<evidence type="ECO:0000256" key="6">
    <source>
        <dbReference type="ARBA" id="ARBA00022989"/>
    </source>
</evidence>
<evidence type="ECO:0000256" key="5">
    <source>
        <dbReference type="ARBA" id="ARBA00022725"/>
    </source>
</evidence>
<dbReference type="Proteomes" id="UP000812440">
    <property type="component" value="Chromosome 8_10"/>
</dbReference>
<feature type="transmembrane region" description="Helical" evidence="13">
    <location>
        <begin position="237"/>
        <end position="260"/>
    </location>
</feature>
<reference evidence="15" key="1">
    <citation type="thesis" date="2020" institute="ProQuest LLC" country="789 East Eisenhower Parkway, Ann Arbor, MI, USA">
        <title>Comparative Genomics and Chromosome Evolution.</title>
        <authorList>
            <person name="Mudd A.B."/>
        </authorList>
    </citation>
    <scope>NUCLEOTIDE SEQUENCE</scope>
    <source>
        <strain evidence="15">Female2</strain>
        <tissue evidence="15">Blood</tissue>
    </source>
</reference>
<sequence length="309" mass="34278">MENANKTSLEEFLLLAFSGLGQLQTPLFVIILCMYIVCIGGNVAIIVLVRVEPSLHSPMYFFISLLAALDVMFVSCIIPKLLSNLIAANKRISFIGCFSQMFFSDSLGTAECYLLAVMAFDRDLAVNNPLHYFNIMNNELCVTLASLPWVVGIICVIIPTILTARLEFCGSNEVNHFFCDFAPLHSLACSDPFVSQVVSNSMAFLAAVVPFITTIGFYIHIIVIISRIHSSKGKFKVFSTCSSHLSVAGLYYITAIIVYVLPQGIQYEKFLALSYTVVTPLCNPFIYTFRNRDVKKALFRVTSCRVSSS</sequence>
<keyword evidence="8 13" id="KW-0472">Membrane</keyword>
<feature type="transmembrane region" description="Helical" evidence="13">
    <location>
        <begin position="61"/>
        <end position="82"/>
    </location>
</feature>
<proteinExistence type="predicted"/>
<evidence type="ECO:0000256" key="7">
    <source>
        <dbReference type="ARBA" id="ARBA00023040"/>
    </source>
</evidence>
<evidence type="ECO:0000256" key="13">
    <source>
        <dbReference type="SAM" id="Phobius"/>
    </source>
</evidence>
<evidence type="ECO:0000256" key="11">
    <source>
        <dbReference type="ARBA" id="ARBA00023180"/>
    </source>
</evidence>
<dbReference type="InterPro" id="IPR017452">
    <property type="entry name" value="GPCR_Rhodpsn_7TM"/>
</dbReference>
<keyword evidence="2" id="KW-1003">Cell membrane</keyword>
<feature type="transmembrane region" description="Helical" evidence="13">
    <location>
        <begin position="27"/>
        <end position="49"/>
    </location>
</feature>
<dbReference type="PRINTS" id="PR00245">
    <property type="entry name" value="OLFACTORYR"/>
</dbReference>
<dbReference type="GO" id="GO:0004930">
    <property type="term" value="F:G protein-coupled receptor activity"/>
    <property type="evidence" value="ECO:0007669"/>
    <property type="project" value="UniProtKB-KW"/>
</dbReference>
<keyword evidence="7" id="KW-0297">G-protein coupled receptor</keyword>
<comment type="caution">
    <text evidence="15">The sequence shown here is derived from an EMBL/GenBank/DDBJ whole genome shotgun (WGS) entry which is preliminary data.</text>
</comment>
<feature type="transmembrane region" description="Helical" evidence="13">
    <location>
        <begin position="272"/>
        <end position="290"/>
    </location>
</feature>
<comment type="subcellular location">
    <subcellularLocation>
        <location evidence="1">Cell membrane</location>
        <topology evidence="1">Multi-pass membrane protein</topology>
    </subcellularLocation>
</comment>
<keyword evidence="16" id="KW-1185">Reference proteome</keyword>
<dbReference type="SUPFAM" id="SSF81321">
    <property type="entry name" value="Family A G protein-coupled receptor-like"/>
    <property type="match status" value="1"/>
</dbReference>
<dbReference type="CDD" id="cd13954">
    <property type="entry name" value="7tmA_OR"/>
    <property type="match status" value="1"/>
</dbReference>
<dbReference type="PANTHER" id="PTHR24242:SF403">
    <property type="entry name" value="OLFACTORY RECEPTOR 5V1-LIKE"/>
    <property type="match status" value="1"/>
</dbReference>
<evidence type="ECO:0000256" key="10">
    <source>
        <dbReference type="ARBA" id="ARBA00023170"/>
    </source>
</evidence>
<keyword evidence="3" id="KW-0716">Sensory transduction</keyword>
<dbReference type="GO" id="GO:0005886">
    <property type="term" value="C:plasma membrane"/>
    <property type="evidence" value="ECO:0007669"/>
    <property type="project" value="UniProtKB-SubCell"/>
</dbReference>